<feature type="compositionally biased region" description="Polar residues" evidence="1">
    <location>
        <begin position="277"/>
        <end position="297"/>
    </location>
</feature>
<feature type="compositionally biased region" description="Polar residues" evidence="1">
    <location>
        <begin position="40"/>
        <end position="50"/>
    </location>
</feature>
<reference evidence="2 3" key="1">
    <citation type="submission" date="2024-02" db="EMBL/GenBank/DDBJ databases">
        <authorList>
            <consortium name="ELIXIR-Norway"/>
            <consortium name="Elixir Norway"/>
        </authorList>
    </citation>
    <scope>NUCLEOTIDE SEQUENCE [LARGE SCALE GENOMIC DNA]</scope>
</reference>
<sequence>MEFLKEAAKLAHEHSKPQGGGGTSSDGGDYDGALPHPHTTIFSQHATTVSHAGVPDGTAEHTKPSKTELYSSAQVIYQAAAGRGKQGGVDEGKVAGAAESLLEGLSSYGGLDKSPYGNYIGKAETYLHGYAQKHGGGQAAPLTSTPGAAMQEPTFPDQHRVPQASVHAAGAGAYTNQAPSYSSEAEAEGYGHQGPSYPGEAGGYGHQGPSYPGEAGGYGHQGPSYPGEAGGYGHQGPSYPGEAGGYGHQGPSYPGEAGGYGHQGPSYPGEAGGYANQGPSYSGDPGSNYTPQGSNASEGGPHGYQGPAHRGEEAPGHKKPSWYE</sequence>
<accession>A0ABP0WNJ9</accession>
<evidence type="ECO:0000313" key="2">
    <source>
        <dbReference type="EMBL" id="CAK9268446.1"/>
    </source>
</evidence>
<dbReference type="EMBL" id="OZ020097">
    <property type="protein sequence ID" value="CAK9268446.1"/>
    <property type="molecule type" value="Genomic_DNA"/>
</dbReference>
<feature type="region of interest" description="Disordered" evidence="1">
    <location>
        <begin position="1"/>
        <end position="67"/>
    </location>
</feature>
<organism evidence="2 3">
    <name type="scientific">Sphagnum jensenii</name>
    <dbReference type="NCBI Taxonomy" id="128206"/>
    <lineage>
        <taxon>Eukaryota</taxon>
        <taxon>Viridiplantae</taxon>
        <taxon>Streptophyta</taxon>
        <taxon>Embryophyta</taxon>
        <taxon>Bryophyta</taxon>
        <taxon>Sphagnophytina</taxon>
        <taxon>Sphagnopsida</taxon>
        <taxon>Sphagnales</taxon>
        <taxon>Sphagnaceae</taxon>
        <taxon>Sphagnum</taxon>
    </lineage>
</organism>
<feature type="region of interest" description="Disordered" evidence="1">
    <location>
        <begin position="176"/>
        <end position="324"/>
    </location>
</feature>
<protein>
    <submittedName>
        <fullName evidence="2">Uncharacterized protein</fullName>
    </submittedName>
</protein>
<keyword evidence="3" id="KW-1185">Reference proteome</keyword>
<name>A0ABP0WNJ9_9BRYO</name>
<dbReference type="PANTHER" id="PTHR35098:SF1">
    <property type="entry name" value="NODULIN-RELATED PROTEIN 2"/>
    <property type="match status" value="1"/>
</dbReference>
<gene>
    <name evidence="2" type="ORF">CSSPJE1EN1_LOCUS13924</name>
</gene>
<proteinExistence type="predicted"/>
<evidence type="ECO:0000313" key="3">
    <source>
        <dbReference type="Proteomes" id="UP001497444"/>
    </source>
</evidence>
<dbReference type="PANTHER" id="PTHR35098">
    <property type="entry name" value="EXPRESSED PROTEIN"/>
    <property type="match status" value="1"/>
</dbReference>
<dbReference type="Proteomes" id="UP001497444">
    <property type="component" value="Chromosome 2"/>
</dbReference>
<feature type="region of interest" description="Disordered" evidence="1">
    <location>
        <begin position="134"/>
        <end position="160"/>
    </location>
</feature>
<dbReference type="InterPro" id="IPR040294">
    <property type="entry name" value="Nodulin-rel_1/2"/>
</dbReference>
<evidence type="ECO:0000256" key="1">
    <source>
        <dbReference type="SAM" id="MobiDB-lite"/>
    </source>
</evidence>
<feature type="compositionally biased region" description="Basic and acidic residues" evidence="1">
    <location>
        <begin position="1"/>
        <end position="16"/>
    </location>
</feature>